<dbReference type="RefSeq" id="WP_184215881.1">
    <property type="nucleotide sequence ID" value="NZ_JACHMD010000001.1"/>
</dbReference>
<evidence type="ECO:0000259" key="7">
    <source>
        <dbReference type="Pfam" id="PF04932"/>
    </source>
</evidence>
<dbReference type="PANTHER" id="PTHR37422:SF13">
    <property type="entry name" value="LIPOPOLYSACCHARIDE BIOSYNTHESIS PROTEIN PA4999-RELATED"/>
    <property type="match status" value="1"/>
</dbReference>
<evidence type="ECO:0000313" key="8">
    <source>
        <dbReference type="EMBL" id="MBB4666357.1"/>
    </source>
</evidence>
<feature type="transmembrane region" description="Helical" evidence="6">
    <location>
        <begin position="72"/>
        <end position="95"/>
    </location>
</feature>
<evidence type="ECO:0000256" key="2">
    <source>
        <dbReference type="ARBA" id="ARBA00022692"/>
    </source>
</evidence>
<dbReference type="PANTHER" id="PTHR37422">
    <property type="entry name" value="TEICHURONIC ACID BIOSYNTHESIS PROTEIN TUAE"/>
    <property type="match status" value="1"/>
</dbReference>
<keyword evidence="4 6" id="KW-0472">Membrane</keyword>
<feature type="transmembrane region" description="Helical" evidence="6">
    <location>
        <begin position="172"/>
        <end position="194"/>
    </location>
</feature>
<feature type="domain" description="O-antigen ligase-related" evidence="7">
    <location>
        <begin position="209"/>
        <end position="354"/>
    </location>
</feature>
<evidence type="ECO:0000256" key="5">
    <source>
        <dbReference type="SAM" id="MobiDB-lite"/>
    </source>
</evidence>
<feature type="transmembrane region" description="Helical" evidence="6">
    <location>
        <begin position="45"/>
        <end position="65"/>
    </location>
</feature>
<feature type="transmembrane region" description="Helical" evidence="6">
    <location>
        <begin position="101"/>
        <end position="121"/>
    </location>
</feature>
<dbReference type="EMBL" id="JACHMD010000001">
    <property type="protein sequence ID" value="MBB4666357.1"/>
    <property type="molecule type" value="Genomic_DNA"/>
</dbReference>
<evidence type="ECO:0000256" key="3">
    <source>
        <dbReference type="ARBA" id="ARBA00022989"/>
    </source>
</evidence>
<sequence>MRAIDRRGGAWLGELLGSADFARVFTVAVLTSIAGTHAIESIAGRATLVTIIAAECLIAVAVLVVRRRELSLLRLVPTTLLVFLLWSLASVFWSPDAGASLARWVSTAAIALLAVTIGHIRDTLQTVRAVGDVARLLLLVSLGLEVLAGVIFDMPFPFLGIRGDIAHLGPIQGVFGTRNMLGFFSVIALITFAIELRTRSVRTGLAVASIALATGMALLSASPTVFVLVVAVAAVAGVLYLVRKLPLERRTPVQWSLAGVAAIGGIAAYVQRSQIIDLLGAADDLSMRTELWRLMEFYVRRQPVQGWGWFGPWDLRESPFAVINYLLGERHTTALNAFMDVLLQLGWAGVAVFAAFFVFTFARSWLDASRRRAAVHAWTPLMVAALAVVSVFESFTLFGIGWLLLVVCAVRAGQSRSWRERLESRTAEPTLPSSPGGHSQAG</sequence>
<dbReference type="Pfam" id="PF04932">
    <property type="entry name" value="Wzy_C"/>
    <property type="match status" value="1"/>
</dbReference>
<gene>
    <name evidence="8" type="ORF">BKA24_001066</name>
</gene>
<keyword evidence="8" id="KW-0436">Ligase</keyword>
<dbReference type="InterPro" id="IPR007016">
    <property type="entry name" value="O-antigen_ligase-rel_domated"/>
</dbReference>
<dbReference type="GO" id="GO:0016020">
    <property type="term" value="C:membrane"/>
    <property type="evidence" value="ECO:0007669"/>
    <property type="project" value="UniProtKB-SubCell"/>
</dbReference>
<dbReference type="Proteomes" id="UP000573729">
    <property type="component" value="Unassembled WGS sequence"/>
</dbReference>
<feature type="region of interest" description="Disordered" evidence="5">
    <location>
        <begin position="421"/>
        <end position="442"/>
    </location>
</feature>
<evidence type="ECO:0000313" key="9">
    <source>
        <dbReference type="Proteomes" id="UP000573729"/>
    </source>
</evidence>
<feature type="compositionally biased region" description="Polar residues" evidence="5">
    <location>
        <begin position="431"/>
        <end position="442"/>
    </location>
</feature>
<feature type="transmembrane region" description="Helical" evidence="6">
    <location>
        <begin position="225"/>
        <end position="242"/>
    </location>
</feature>
<dbReference type="AlphaFoldDB" id="A0A7W7BPC1"/>
<feature type="transmembrane region" description="Helical" evidence="6">
    <location>
        <begin position="133"/>
        <end position="152"/>
    </location>
</feature>
<keyword evidence="3 6" id="KW-1133">Transmembrane helix</keyword>
<reference evidence="8 9" key="1">
    <citation type="submission" date="2020-08" db="EMBL/GenBank/DDBJ databases">
        <title>Sequencing the genomes of 1000 actinobacteria strains.</title>
        <authorList>
            <person name="Klenk H.-P."/>
        </authorList>
    </citation>
    <scope>NUCLEOTIDE SEQUENCE [LARGE SCALE GENOMIC DNA]</scope>
    <source>
        <strain evidence="8 9">DSM 24947</strain>
    </source>
</reference>
<evidence type="ECO:0000256" key="6">
    <source>
        <dbReference type="SAM" id="Phobius"/>
    </source>
</evidence>
<keyword evidence="9" id="KW-1185">Reference proteome</keyword>
<evidence type="ECO:0000256" key="1">
    <source>
        <dbReference type="ARBA" id="ARBA00004141"/>
    </source>
</evidence>
<proteinExistence type="predicted"/>
<dbReference type="InterPro" id="IPR051533">
    <property type="entry name" value="WaaL-like"/>
</dbReference>
<dbReference type="GO" id="GO:0016874">
    <property type="term" value="F:ligase activity"/>
    <property type="evidence" value="ECO:0007669"/>
    <property type="project" value="UniProtKB-KW"/>
</dbReference>
<keyword evidence="2 6" id="KW-0812">Transmembrane</keyword>
<feature type="transmembrane region" description="Helical" evidence="6">
    <location>
        <begin position="201"/>
        <end position="219"/>
    </location>
</feature>
<feature type="transmembrane region" description="Helical" evidence="6">
    <location>
        <begin position="21"/>
        <end position="39"/>
    </location>
</feature>
<evidence type="ECO:0000256" key="4">
    <source>
        <dbReference type="ARBA" id="ARBA00023136"/>
    </source>
</evidence>
<feature type="transmembrane region" description="Helical" evidence="6">
    <location>
        <begin position="341"/>
        <end position="361"/>
    </location>
</feature>
<accession>A0A7W7BPC1</accession>
<protein>
    <submittedName>
        <fullName evidence="8">O-antigen ligase</fullName>
    </submittedName>
</protein>
<comment type="subcellular location">
    <subcellularLocation>
        <location evidence="1">Membrane</location>
        <topology evidence="1">Multi-pass membrane protein</topology>
    </subcellularLocation>
</comment>
<organism evidence="8 9">
    <name type="scientific">Microbacterium marinum</name>
    <dbReference type="NCBI Taxonomy" id="421115"/>
    <lineage>
        <taxon>Bacteria</taxon>
        <taxon>Bacillati</taxon>
        <taxon>Actinomycetota</taxon>
        <taxon>Actinomycetes</taxon>
        <taxon>Micrococcales</taxon>
        <taxon>Microbacteriaceae</taxon>
        <taxon>Microbacterium</taxon>
    </lineage>
</organism>
<comment type="caution">
    <text evidence="8">The sequence shown here is derived from an EMBL/GenBank/DDBJ whole genome shotgun (WGS) entry which is preliminary data.</text>
</comment>
<name>A0A7W7BPC1_9MICO</name>